<name>A0A9P4GXP9_9PLEO</name>
<dbReference type="EMBL" id="ML978386">
    <property type="protein sequence ID" value="KAF2023061.1"/>
    <property type="molecule type" value="Genomic_DNA"/>
</dbReference>
<dbReference type="PANTHER" id="PTHR33337">
    <property type="entry name" value="GFA DOMAIN-CONTAINING PROTEIN"/>
    <property type="match status" value="1"/>
</dbReference>
<accession>A0A9P4GXP9</accession>
<keyword evidence="2" id="KW-0479">Metal-binding</keyword>
<gene>
    <name evidence="6" type="ORF">EK21DRAFT_81688</name>
</gene>
<sequence>MSTKTLEVSCSCGSTNHSFSVPHSSLPLSSHLCNCNISRQISGSLLTSYINVTHPTASIPQPAKPDTLNLTAYGSSEILRRWFCSTCGTHMYLEYNSDGHFEAATGTLVLDEGEADDVVRLESCMWIEDTGDGGASVWVKEIGGRVLERWEGEAGSSPRVPLVQSTTQSITASQAKGQALANTEQEEHDDQAIYAHCHCRAVEFWITPPDTTSQNASSPFPDLMIPHHLQHPLSANTSNHPWWLPNSRTRYLAGTCTCASCRAASGFDITFWAFIPTSSIFLTLPSLSNPSPTPFPVSGQWGSMRTFHSSPGVTRTFCSVCGANVFWNGGLETHGRRGLVDVAVGLLDARSGARAEEILAWWTGRVSFVEDARHQGLAKALETDLREWGKDREQGDGGGVAKFDGDVLGVLTEVGGETGGR</sequence>
<dbReference type="PANTHER" id="PTHR33337:SF30">
    <property type="entry name" value="DUF636 DOMAIN PROTEIN (AFU_ORTHOLOGUE AFUA_1G03180)"/>
    <property type="match status" value="1"/>
</dbReference>
<keyword evidence="7" id="KW-1185">Reference proteome</keyword>
<evidence type="ECO:0000313" key="6">
    <source>
        <dbReference type="EMBL" id="KAF2023061.1"/>
    </source>
</evidence>
<protein>
    <recommendedName>
        <fullName evidence="5">CENP-V/GFA domain-containing protein</fullName>
    </recommendedName>
</protein>
<comment type="caution">
    <text evidence="6">The sequence shown here is derived from an EMBL/GenBank/DDBJ whole genome shotgun (WGS) entry which is preliminary data.</text>
</comment>
<reference evidence="6" key="1">
    <citation type="journal article" date="2020" name="Stud. Mycol.">
        <title>101 Dothideomycetes genomes: a test case for predicting lifestyles and emergence of pathogens.</title>
        <authorList>
            <person name="Haridas S."/>
            <person name="Albert R."/>
            <person name="Binder M."/>
            <person name="Bloem J."/>
            <person name="Labutti K."/>
            <person name="Salamov A."/>
            <person name="Andreopoulos B."/>
            <person name="Baker S."/>
            <person name="Barry K."/>
            <person name="Bills G."/>
            <person name="Bluhm B."/>
            <person name="Cannon C."/>
            <person name="Castanera R."/>
            <person name="Culley D."/>
            <person name="Daum C."/>
            <person name="Ezra D."/>
            <person name="Gonzalez J."/>
            <person name="Henrissat B."/>
            <person name="Kuo A."/>
            <person name="Liang C."/>
            <person name="Lipzen A."/>
            <person name="Lutzoni F."/>
            <person name="Magnuson J."/>
            <person name="Mondo S."/>
            <person name="Nolan M."/>
            <person name="Ohm R."/>
            <person name="Pangilinan J."/>
            <person name="Park H.-J."/>
            <person name="Ramirez L."/>
            <person name="Alfaro M."/>
            <person name="Sun H."/>
            <person name="Tritt A."/>
            <person name="Yoshinaga Y."/>
            <person name="Zwiers L.-H."/>
            <person name="Turgeon B."/>
            <person name="Goodwin S."/>
            <person name="Spatafora J."/>
            <person name="Crous P."/>
            <person name="Grigoriev I."/>
        </authorList>
    </citation>
    <scope>NUCLEOTIDE SEQUENCE</scope>
    <source>
        <strain evidence="6">CBS 110217</strain>
    </source>
</reference>
<dbReference type="OrthoDB" id="5422068at2759"/>
<dbReference type="GO" id="GO:0046872">
    <property type="term" value="F:metal ion binding"/>
    <property type="evidence" value="ECO:0007669"/>
    <property type="project" value="UniProtKB-KW"/>
</dbReference>
<evidence type="ECO:0000256" key="4">
    <source>
        <dbReference type="ARBA" id="ARBA00023239"/>
    </source>
</evidence>
<evidence type="ECO:0000256" key="3">
    <source>
        <dbReference type="ARBA" id="ARBA00022833"/>
    </source>
</evidence>
<feature type="domain" description="CENP-V/GFA" evidence="5">
    <location>
        <begin position="6"/>
        <end position="148"/>
    </location>
</feature>
<dbReference type="PROSITE" id="PS51891">
    <property type="entry name" value="CENP_V_GFA"/>
    <property type="match status" value="1"/>
</dbReference>
<keyword evidence="3" id="KW-0862">Zinc</keyword>
<dbReference type="AlphaFoldDB" id="A0A9P4GXP9"/>
<evidence type="ECO:0000256" key="1">
    <source>
        <dbReference type="ARBA" id="ARBA00005495"/>
    </source>
</evidence>
<dbReference type="Proteomes" id="UP000799777">
    <property type="component" value="Unassembled WGS sequence"/>
</dbReference>
<evidence type="ECO:0000256" key="2">
    <source>
        <dbReference type="ARBA" id="ARBA00022723"/>
    </source>
</evidence>
<keyword evidence="4" id="KW-0456">Lyase</keyword>
<comment type="similarity">
    <text evidence="1">Belongs to the Gfa family.</text>
</comment>
<dbReference type="SUPFAM" id="SSF51316">
    <property type="entry name" value="Mss4-like"/>
    <property type="match status" value="2"/>
</dbReference>
<organism evidence="6 7">
    <name type="scientific">Setomelanomma holmii</name>
    <dbReference type="NCBI Taxonomy" id="210430"/>
    <lineage>
        <taxon>Eukaryota</taxon>
        <taxon>Fungi</taxon>
        <taxon>Dikarya</taxon>
        <taxon>Ascomycota</taxon>
        <taxon>Pezizomycotina</taxon>
        <taxon>Dothideomycetes</taxon>
        <taxon>Pleosporomycetidae</taxon>
        <taxon>Pleosporales</taxon>
        <taxon>Pleosporineae</taxon>
        <taxon>Phaeosphaeriaceae</taxon>
        <taxon>Setomelanomma</taxon>
    </lineage>
</organism>
<evidence type="ECO:0000313" key="7">
    <source>
        <dbReference type="Proteomes" id="UP000799777"/>
    </source>
</evidence>
<evidence type="ECO:0000259" key="5">
    <source>
        <dbReference type="PROSITE" id="PS51891"/>
    </source>
</evidence>
<dbReference type="InterPro" id="IPR011057">
    <property type="entry name" value="Mss4-like_sf"/>
</dbReference>
<dbReference type="GO" id="GO:0016846">
    <property type="term" value="F:carbon-sulfur lyase activity"/>
    <property type="evidence" value="ECO:0007669"/>
    <property type="project" value="InterPro"/>
</dbReference>
<dbReference type="Gene3D" id="3.90.1590.10">
    <property type="entry name" value="glutathione-dependent formaldehyde- activating enzyme (gfa)"/>
    <property type="match status" value="2"/>
</dbReference>
<dbReference type="InterPro" id="IPR006913">
    <property type="entry name" value="CENP-V/GFA"/>
</dbReference>
<proteinExistence type="inferred from homology"/>
<dbReference type="Pfam" id="PF04828">
    <property type="entry name" value="GFA"/>
    <property type="match status" value="2"/>
</dbReference>